<feature type="domain" description="Mannose-6-phosphate isomerase type II C-terminal" evidence="1">
    <location>
        <begin position="19"/>
        <end position="124"/>
    </location>
</feature>
<dbReference type="InterPro" id="IPR001538">
    <property type="entry name" value="Man6P_isomerase-2_C"/>
</dbReference>
<name>A0ABZ2YH85_9BACT</name>
<sequence>MRNRAVSEAFVQESLVPNPKEVKKPWGRFIQYTLNQPTTVKILEVNPGEILSLQSHNHRDELWVPLTSGAVVEIDGHVMNPGELEPVFIPRYTKHRLSAKDQKVRVLEISFGTFDEEDVVRYEDKYGRSTQNAQERRVEK</sequence>
<gene>
    <name evidence="2" type="ORF">QBE54_05585</name>
</gene>
<dbReference type="InterPro" id="IPR011051">
    <property type="entry name" value="RmlC_Cupin_sf"/>
</dbReference>
<dbReference type="RefSeq" id="WP_369019351.1">
    <property type="nucleotide sequence ID" value="NZ_CP121689.1"/>
</dbReference>
<dbReference type="EMBL" id="CP121689">
    <property type="protein sequence ID" value="WZL77185.1"/>
    <property type="molecule type" value="Genomic_DNA"/>
</dbReference>
<dbReference type="PANTHER" id="PTHR46390:SF1">
    <property type="entry name" value="MANNOSE-1-PHOSPHATE GUANYLYLTRANSFERASE"/>
    <property type="match status" value="1"/>
</dbReference>
<keyword evidence="2" id="KW-0413">Isomerase</keyword>
<reference evidence="2 3" key="1">
    <citation type="submission" date="2023-03" db="EMBL/GenBank/DDBJ databases">
        <title>Novel Species.</title>
        <authorList>
            <person name="Ma S."/>
        </authorList>
    </citation>
    <scope>NUCLEOTIDE SEQUENCE [LARGE SCALE GENOMIC DNA]</scope>
    <source>
        <strain evidence="2 3">B11</strain>
    </source>
</reference>
<proteinExistence type="predicted"/>
<evidence type="ECO:0000259" key="1">
    <source>
        <dbReference type="Pfam" id="PF01050"/>
    </source>
</evidence>
<dbReference type="GO" id="GO:0016853">
    <property type="term" value="F:isomerase activity"/>
    <property type="evidence" value="ECO:0007669"/>
    <property type="project" value="UniProtKB-KW"/>
</dbReference>
<dbReference type="InterPro" id="IPR051161">
    <property type="entry name" value="Mannose-6P_isomerase_type2"/>
</dbReference>
<dbReference type="PANTHER" id="PTHR46390">
    <property type="entry name" value="MANNOSE-1-PHOSPHATE GUANYLYLTRANSFERASE"/>
    <property type="match status" value="1"/>
</dbReference>
<dbReference type="CDD" id="cd02213">
    <property type="entry name" value="cupin_PMI_typeII_C"/>
    <property type="match status" value="1"/>
</dbReference>
<organism evidence="2 3">
    <name type="scientific">Thermatribacter velox</name>
    <dbReference type="NCBI Taxonomy" id="3039681"/>
    <lineage>
        <taxon>Bacteria</taxon>
        <taxon>Pseudomonadati</taxon>
        <taxon>Atribacterota</taxon>
        <taxon>Atribacteria</taxon>
        <taxon>Atribacterales</taxon>
        <taxon>Thermatribacteraceae</taxon>
        <taxon>Thermatribacter</taxon>
    </lineage>
</organism>
<dbReference type="Proteomes" id="UP001461341">
    <property type="component" value="Chromosome"/>
</dbReference>
<dbReference type="Gene3D" id="2.60.120.10">
    <property type="entry name" value="Jelly Rolls"/>
    <property type="match status" value="1"/>
</dbReference>
<evidence type="ECO:0000313" key="2">
    <source>
        <dbReference type="EMBL" id="WZL77185.1"/>
    </source>
</evidence>
<dbReference type="SUPFAM" id="SSF51182">
    <property type="entry name" value="RmlC-like cupins"/>
    <property type="match status" value="1"/>
</dbReference>
<keyword evidence="3" id="KW-1185">Reference proteome</keyword>
<accession>A0ABZ2YH85</accession>
<dbReference type="InterPro" id="IPR014710">
    <property type="entry name" value="RmlC-like_jellyroll"/>
</dbReference>
<dbReference type="Pfam" id="PF01050">
    <property type="entry name" value="MannoseP_isomer"/>
    <property type="match status" value="1"/>
</dbReference>
<evidence type="ECO:0000313" key="3">
    <source>
        <dbReference type="Proteomes" id="UP001461341"/>
    </source>
</evidence>
<protein>
    <submittedName>
        <fullName evidence="2">Phosphomannose isomerase type II C-terminal cupin domain</fullName>
    </submittedName>
</protein>